<name>K2FF88_9BACT</name>
<reference evidence="1" key="1">
    <citation type="journal article" date="2012" name="Science">
        <title>Fermentation, hydrogen, and sulfur metabolism in multiple uncultivated bacterial phyla.</title>
        <authorList>
            <person name="Wrighton K.C."/>
            <person name="Thomas B.C."/>
            <person name="Sharon I."/>
            <person name="Miller C.S."/>
            <person name="Castelle C.J."/>
            <person name="VerBerkmoes N.C."/>
            <person name="Wilkins M.J."/>
            <person name="Hettich R.L."/>
            <person name="Lipton M.S."/>
            <person name="Williams K.H."/>
            <person name="Long P.E."/>
            <person name="Banfield J.F."/>
        </authorList>
    </citation>
    <scope>NUCLEOTIDE SEQUENCE [LARGE SCALE GENOMIC DNA]</scope>
</reference>
<protein>
    <submittedName>
        <fullName evidence="1">Uncharacterized protein</fullName>
    </submittedName>
</protein>
<organism evidence="1">
    <name type="scientific">uncultured bacterium</name>
    <name type="common">gcode 4</name>
    <dbReference type="NCBI Taxonomy" id="1234023"/>
    <lineage>
        <taxon>Bacteria</taxon>
        <taxon>environmental samples</taxon>
    </lineage>
</organism>
<evidence type="ECO:0000313" key="1">
    <source>
        <dbReference type="EMBL" id="EKE29871.1"/>
    </source>
</evidence>
<proteinExistence type="predicted"/>
<sequence>MNTVDTGSPEKDLAKIQIEADRLSRGSQKIKDEVKCILASNIGKLNKLVWCGVFFRRLDYFRKWIEGLWGEFDAEQFAKKYPERIYDFFDFLAKGKRKVLNWTESWFSWFIEIEWMHLIYKVFWEHIDLDKRVRAIYYALLTTGGSYIFARKMQAMFTTMDLTQETKKWFDNFISKVSFNYLDISMIIYRDFSWTIDLSQEIIKNEAKIISFFKRAWKAHDIERLAKMMECYWGYIDFKPLAKEIFSEMLKSSYNKSFDFWRYVKDSDISDAVRNWFAHRFANKEFKMAKQIIKDFWEWIDFTEDLLAWISYLESKWTYMDKEETLKDFLHK</sequence>
<dbReference type="AlphaFoldDB" id="K2FF88"/>
<gene>
    <name evidence="1" type="ORF">ACD_2C00084G0001</name>
</gene>
<dbReference type="EMBL" id="AMFJ01000084">
    <property type="protein sequence ID" value="EKE29871.1"/>
    <property type="molecule type" value="Genomic_DNA"/>
</dbReference>
<accession>K2FF88</accession>
<comment type="caution">
    <text evidence="1">The sequence shown here is derived from an EMBL/GenBank/DDBJ whole genome shotgun (WGS) entry which is preliminary data.</text>
</comment>